<evidence type="ECO:0000313" key="3">
    <source>
        <dbReference type="Proteomes" id="UP000465866"/>
    </source>
</evidence>
<feature type="domain" description="Beta-lactamase class A catalytic" evidence="1">
    <location>
        <begin position="37"/>
        <end position="258"/>
    </location>
</feature>
<keyword evidence="3" id="KW-1185">Reference proteome</keyword>
<dbReference type="KEGG" id="mcoo:MCOO_22170"/>
<sequence length="292" mass="30690">MLLRMPGTTVGARMPHRTLQASIDDVVNAATDIDWAISIRDATGDALAGRNADRSMEIASVGKLLILVEVARQCDAGMLSGGELLARDPTLLIADSGLWQHLRIDELSVHDLCILVASVSDNVATNVLVKRIGLQRVRELGASLGLADTAVLDYVRHHRGPGDPATFSTGSASELSSLMSRISAKELVSQAVSVTVGDWLATGVDLSMVASAFGLDPLSHATSSGDFFLRNKTGSDPGIRADVGTVGHNGFRFSYAVIANWDTSDRSATGAALSGMSAMGKALREAIEHTVP</sequence>
<evidence type="ECO:0000259" key="1">
    <source>
        <dbReference type="Pfam" id="PF13354"/>
    </source>
</evidence>
<dbReference type="InterPro" id="IPR045155">
    <property type="entry name" value="Beta-lactam_cat"/>
</dbReference>
<dbReference type="AlphaFoldDB" id="A0A7I7KY01"/>
<dbReference type="Gene3D" id="3.40.710.10">
    <property type="entry name" value="DD-peptidase/beta-lactamase superfamily"/>
    <property type="match status" value="1"/>
</dbReference>
<dbReference type="SUPFAM" id="SSF56601">
    <property type="entry name" value="beta-lactamase/transpeptidase-like"/>
    <property type="match status" value="1"/>
</dbReference>
<dbReference type="Pfam" id="PF13354">
    <property type="entry name" value="Beta-lactamase2"/>
    <property type="match status" value="1"/>
</dbReference>
<dbReference type="InterPro" id="IPR012338">
    <property type="entry name" value="Beta-lactam/transpept-like"/>
</dbReference>
<gene>
    <name evidence="2" type="ORF">MCOO_22170</name>
</gene>
<evidence type="ECO:0000313" key="2">
    <source>
        <dbReference type="EMBL" id="BBX46202.1"/>
    </source>
</evidence>
<dbReference type="GO" id="GO:0030655">
    <property type="term" value="P:beta-lactam antibiotic catabolic process"/>
    <property type="evidence" value="ECO:0007669"/>
    <property type="project" value="InterPro"/>
</dbReference>
<dbReference type="GO" id="GO:0008800">
    <property type="term" value="F:beta-lactamase activity"/>
    <property type="evidence" value="ECO:0007669"/>
    <property type="project" value="InterPro"/>
</dbReference>
<dbReference type="Proteomes" id="UP000465866">
    <property type="component" value="Chromosome"/>
</dbReference>
<name>A0A7I7KY01_9MYCO</name>
<reference evidence="2 3" key="1">
    <citation type="journal article" date="2019" name="Emerg. Microbes Infect.">
        <title>Comprehensive subspecies identification of 175 nontuberculous mycobacteria species based on 7547 genomic profiles.</title>
        <authorList>
            <person name="Matsumoto Y."/>
            <person name="Kinjo T."/>
            <person name="Motooka D."/>
            <person name="Nabeya D."/>
            <person name="Jung N."/>
            <person name="Uechi K."/>
            <person name="Horii T."/>
            <person name="Iida T."/>
            <person name="Fujita J."/>
            <person name="Nakamura S."/>
        </authorList>
    </citation>
    <scope>NUCLEOTIDE SEQUENCE [LARGE SCALE GENOMIC DNA]</scope>
    <source>
        <strain evidence="2 3">JCM 12404</strain>
    </source>
</reference>
<proteinExistence type="predicted"/>
<dbReference type="GO" id="GO:0046677">
    <property type="term" value="P:response to antibiotic"/>
    <property type="evidence" value="ECO:0007669"/>
    <property type="project" value="InterPro"/>
</dbReference>
<dbReference type="PANTHER" id="PTHR35333:SF3">
    <property type="entry name" value="BETA-LACTAMASE-TYPE TRANSPEPTIDASE FOLD CONTAINING PROTEIN"/>
    <property type="match status" value="1"/>
</dbReference>
<organism evidence="2 3">
    <name type="scientific">Mycobacterium cookii</name>
    <dbReference type="NCBI Taxonomy" id="1775"/>
    <lineage>
        <taxon>Bacteria</taxon>
        <taxon>Bacillati</taxon>
        <taxon>Actinomycetota</taxon>
        <taxon>Actinomycetes</taxon>
        <taxon>Mycobacteriales</taxon>
        <taxon>Mycobacteriaceae</taxon>
        <taxon>Mycobacterium</taxon>
    </lineage>
</organism>
<dbReference type="InterPro" id="IPR000871">
    <property type="entry name" value="Beta-lactam_class-A"/>
</dbReference>
<keyword evidence="2" id="KW-0378">Hydrolase</keyword>
<protein>
    <submittedName>
        <fullName evidence="2">Serine hydrolase</fullName>
    </submittedName>
</protein>
<dbReference type="PANTHER" id="PTHR35333">
    <property type="entry name" value="BETA-LACTAMASE"/>
    <property type="match status" value="1"/>
</dbReference>
<dbReference type="EMBL" id="AP022569">
    <property type="protein sequence ID" value="BBX46202.1"/>
    <property type="molecule type" value="Genomic_DNA"/>
</dbReference>
<accession>A0A7I7KY01</accession>